<gene>
    <name evidence="2" type="ORF">EVAR_13550_1</name>
</gene>
<feature type="region of interest" description="Disordered" evidence="1">
    <location>
        <begin position="59"/>
        <end position="79"/>
    </location>
</feature>
<sequence length="201" mass="22390">MPADTRNHGQGSEVAASRILRCVEYRKYADAISVCLQSALLQNRRVDVVPLIKPANLANDPSRSSRRRRRTPKGTFAQDSRSFGGDVTFKSTSETIVYVFLSFCLFMGKTHAGNEMNGRVMLWSAWPQHVNGLGSTCEITHYHFIETYSFGGPLPLHHSIPLLVPLLHPSSSHSPSTTLLLLHYHALPAITPLFLRQSSIH</sequence>
<evidence type="ECO:0000256" key="1">
    <source>
        <dbReference type="SAM" id="MobiDB-lite"/>
    </source>
</evidence>
<dbReference type="AlphaFoldDB" id="A0A4C1U8W7"/>
<evidence type="ECO:0000313" key="2">
    <source>
        <dbReference type="EMBL" id="GBP22759.1"/>
    </source>
</evidence>
<proteinExistence type="predicted"/>
<reference evidence="2 3" key="1">
    <citation type="journal article" date="2019" name="Commun. Biol.">
        <title>The bagworm genome reveals a unique fibroin gene that provides high tensile strength.</title>
        <authorList>
            <person name="Kono N."/>
            <person name="Nakamura H."/>
            <person name="Ohtoshi R."/>
            <person name="Tomita M."/>
            <person name="Numata K."/>
            <person name="Arakawa K."/>
        </authorList>
    </citation>
    <scope>NUCLEOTIDE SEQUENCE [LARGE SCALE GENOMIC DNA]</scope>
</reference>
<evidence type="ECO:0000313" key="3">
    <source>
        <dbReference type="Proteomes" id="UP000299102"/>
    </source>
</evidence>
<comment type="caution">
    <text evidence="2">The sequence shown here is derived from an EMBL/GenBank/DDBJ whole genome shotgun (WGS) entry which is preliminary data.</text>
</comment>
<name>A0A4C1U8W7_EUMVA</name>
<keyword evidence="3" id="KW-1185">Reference proteome</keyword>
<organism evidence="2 3">
    <name type="scientific">Eumeta variegata</name>
    <name type="common">Bagworm moth</name>
    <name type="synonym">Eumeta japonica</name>
    <dbReference type="NCBI Taxonomy" id="151549"/>
    <lineage>
        <taxon>Eukaryota</taxon>
        <taxon>Metazoa</taxon>
        <taxon>Ecdysozoa</taxon>
        <taxon>Arthropoda</taxon>
        <taxon>Hexapoda</taxon>
        <taxon>Insecta</taxon>
        <taxon>Pterygota</taxon>
        <taxon>Neoptera</taxon>
        <taxon>Endopterygota</taxon>
        <taxon>Lepidoptera</taxon>
        <taxon>Glossata</taxon>
        <taxon>Ditrysia</taxon>
        <taxon>Tineoidea</taxon>
        <taxon>Psychidae</taxon>
        <taxon>Oiketicinae</taxon>
        <taxon>Eumeta</taxon>
    </lineage>
</organism>
<accession>A0A4C1U8W7</accession>
<dbReference type="Proteomes" id="UP000299102">
    <property type="component" value="Unassembled WGS sequence"/>
</dbReference>
<protein>
    <submittedName>
        <fullName evidence="2">Uncharacterized protein</fullName>
    </submittedName>
</protein>
<dbReference type="EMBL" id="BGZK01000143">
    <property type="protein sequence ID" value="GBP22759.1"/>
    <property type="molecule type" value="Genomic_DNA"/>
</dbReference>